<evidence type="ECO:0000256" key="2">
    <source>
        <dbReference type="SAM" id="SignalP"/>
    </source>
</evidence>
<dbReference type="SUPFAM" id="SSF48452">
    <property type="entry name" value="TPR-like"/>
    <property type="match status" value="1"/>
</dbReference>
<comment type="caution">
    <text evidence="3">The sequence shown here is derived from an EMBL/GenBank/DDBJ whole genome shotgun (WGS) entry which is preliminary data.</text>
</comment>
<evidence type="ECO:0000313" key="3">
    <source>
        <dbReference type="EMBL" id="MCF0063898.1"/>
    </source>
</evidence>
<dbReference type="PROSITE" id="PS51257">
    <property type="entry name" value="PROKAR_LIPOPROTEIN"/>
    <property type="match status" value="1"/>
</dbReference>
<dbReference type="AlphaFoldDB" id="A0A9X1TMT1"/>
<proteinExistence type="predicted"/>
<feature type="signal peptide" evidence="2">
    <location>
        <begin position="1"/>
        <end position="23"/>
    </location>
</feature>
<dbReference type="RefSeq" id="WP_234608376.1">
    <property type="nucleotide sequence ID" value="NZ_CP094997.1"/>
</dbReference>
<reference evidence="3" key="1">
    <citation type="submission" date="2021-12" db="EMBL/GenBank/DDBJ databases">
        <title>Novel species in genus Dyadobacter.</title>
        <authorList>
            <person name="Ma C."/>
        </authorList>
    </citation>
    <scope>NUCLEOTIDE SEQUENCE</scope>
    <source>
        <strain evidence="3">LJ419</strain>
    </source>
</reference>
<dbReference type="InterPro" id="IPR011990">
    <property type="entry name" value="TPR-like_helical_dom_sf"/>
</dbReference>
<gene>
    <name evidence="3" type="ORF">LXM26_20450</name>
</gene>
<name>A0A9X1TMT1_9BACT</name>
<accession>A0A9X1TMT1</accession>
<dbReference type="Proteomes" id="UP001139000">
    <property type="component" value="Unassembled WGS sequence"/>
</dbReference>
<evidence type="ECO:0000313" key="4">
    <source>
        <dbReference type="Proteomes" id="UP001139000"/>
    </source>
</evidence>
<evidence type="ECO:0000256" key="1">
    <source>
        <dbReference type="SAM" id="MobiDB-lite"/>
    </source>
</evidence>
<keyword evidence="4" id="KW-1185">Reference proteome</keyword>
<organism evidence="3 4">
    <name type="scientific">Dyadobacter chenwenxiniae</name>
    <dbReference type="NCBI Taxonomy" id="2906456"/>
    <lineage>
        <taxon>Bacteria</taxon>
        <taxon>Pseudomonadati</taxon>
        <taxon>Bacteroidota</taxon>
        <taxon>Cytophagia</taxon>
        <taxon>Cytophagales</taxon>
        <taxon>Spirosomataceae</taxon>
        <taxon>Dyadobacter</taxon>
    </lineage>
</organism>
<keyword evidence="3" id="KW-0449">Lipoprotein</keyword>
<dbReference type="InterPro" id="IPR041662">
    <property type="entry name" value="SusD-like_2"/>
</dbReference>
<dbReference type="EMBL" id="JAJTTC010000006">
    <property type="protein sequence ID" value="MCF0063898.1"/>
    <property type="molecule type" value="Genomic_DNA"/>
</dbReference>
<sequence length="573" mass="64225">MKILKYIPGLVFMLSLLVVTSCKEDLTEINENPNGVDPNSANPNLIMPTVMTGVANQYVKLGYGKIAGVIQHTQEDAWKDGFNDYNWNEEDDEWKAWYGFLRNNNLLHKRAVETKVKFHEGVALTMRAFIFGTISDLWGDAPYTEALKGDEGTMLPKFDSQEVIYKGIIEDLKAASATFAASGDERDAPAYDVFYNGNALKWQKFANTLLLRYYMRISSKLPDIAKPGIEAVYASGIYFKDASDDAVMDYIGTDKDNSWPNATAYDVSESNWRRRRPASTLISNLVTNQDPRLKVWFLPVHVRWVADPTLAKGMDEFIREDGKILTGVKSFTEQELRAKIAAGHKYTRHFNPNTYKPSRPEQFNGPLNTGEYVGVPPGMIDPTYFNENPTTGQQVQNQHASQLSYTYQGNKGGILKARLASAAETSFILAEAAQKGWAAGDAAAHYNNGIKQSLQTWGVADAYNAFIKQKGVAYNGTQAQIIEQKWIASWTAATEGWFDYRRTGLPKLVPGVAPVSRALPVRFIYSNNELNNNGESVRSAIERLEETRFSGPRKKNSQWSKPWLVQGTGKPWE</sequence>
<dbReference type="Pfam" id="PF12771">
    <property type="entry name" value="SusD-like_2"/>
    <property type="match status" value="2"/>
</dbReference>
<protein>
    <submittedName>
        <fullName evidence="3">SusD/RagB family nutrient-binding outer membrane lipoprotein</fullName>
    </submittedName>
</protein>
<feature type="chain" id="PRO_5040931435" evidence="2">
    <location>
        <begin position="24"/>
        <end position="573"/>
    </location>
</feature>
<feature type="region of interest" description="Disordered" evidence="1">
    <location>
        <begin position="549"/>
        <end position="573"/>
    </location>
</feature>
<dbReference type="Gene3D" id="1.25.40.390">
    <property type="match status" value="2"/>
</dbReference>
<keyword evidence="2" id="KW-0732">Signal</keyword>